<accession>M2MQE3</accession>
<sequence>MPPEVWSRICREAVIRTVDTPVVAHLEPHKNEDSVRQPAITRTCRQIRAETLPTYYSNLFSYYPAFVHKRDARDMEPLIQWLTSIGPANRQHIARLSIVVFHLLGTADSFVSWIRNLLAPLGYDARDELRVQHIWTMLDIVYVKH</sequence>
<name>M2MQE3_BAUPA</name>
<dbReference type="RefSeq" id="XP_007679731.1">
    <property type="nucleotide sequence ID" value="XM_007681541.1"/>
</dbReference>
<protein>
    <submittedName>
        <fullName evidence="1">Uncharacterized protein</fullName>
    </submittedName>
</protein>
<dbReference type="HOGENOM" id="CLU_1786506_0_0_1"/>
<reference evidence="1 2" key="1">
    <citation type="journal article" date="2012" name="PLoS Pathog.">
        <title>Diverse lifestyles and strategies of plant pathogenesis encoded in the genomes of eighteen Dothideomycetes fungi.</title>
        <authorList>
            <person name="Ohm R.A."/>
            <person name="Feau N."/>
            <person name="Henrissat B."/>
            <person name="Schoch C.L."/>
            <person name="Horwitz B.A."/>
            <person name="Barry K.W."/>
            <person name="Condon B.J."/>
            <person name="Copeland A.C."/>
            <person name="Dhillon B."/>
            <person name="Glaser F."/>
            <person name="Hesse C.N."/>
            <person name="Kosti I."/>
            <person name="LaButti K."/>
            <person name="Lindquist E.A."/>
            <person name="Lucas S."/>
            <person name="Salamov A.A."/>
            <person name="Bradshaw R.E."/>
            <person name="Ciuffetti L."/>
            <person name="Hamelin R.C."/>
            <person name="Kema G.H.J."/>
            <person name="Lawrence C."/>
            <person name="Scott J.A."/>
            <person name="Spatafora J.W."/>
            <person name="Turgeon B.G."/>
            <person name="de Wit P.J.G.M."/>
            <person name="Zhong S."/>
            <person name="Goodwin S.B."/>
            <person name="Grigoriev I.V."/>
        </authorList>
    </citation>
    <scope>NUCLEOTIDE SEQUENCE [LARGE SCALE GENOMIC DNA]</scope>
    <source>
        <strain evidence="1 2">UAMH 10762</strain>
    </source>
</reference>
<dbReference type="Proteomes" id="UP000011761">
    <property type="component" value="Unassembled WGS sequence"/>
</dbReference>
<proteinExistence type="predicted"/>
<keyword evidence="2" id="KW-1185">Reference proteome</keyword>
<dbReference type="OrthoDB" id="3646601at2759"/>
<dbReference type="GeneID" id="19110285"/>
<evidence type="ECO:0000313" key="2">
    <source>
        <dbReference type="Proteomes" id="UP000011761"/>
    </source>
</evidence>
<gene>
    <name evidence="1" type="ORF">BAUCODRAFT_253443</name>
</gene>
<organism evidence="1 2">
    <name type="scientific">Baudoinia panamericana (strain UAMH 10762)</name>
    <name type="common">Angels' share fungus</name>
    <name type="synonym">Baudoinia compniacensis (strain UAMH 10762)</name>
    <dbReference type="NCBI Taxonomy" id="717646"/>
    <lineage>
        <taxon>Eukaryota</taxon>
        <taxon>Fungi</taxon>
        <taxon>Dikarya</taxon>
        <taxon>Ascomycota</taxon>
        <taxon>Pezizomycotina</taxon>
        <taxon>Dothideomycetes</taxon>
        <taxon>Dothideomycetidae</taxon>
        <taxon>Mycosphaerellales</taxon>
        <taxon>Teratosphaeriaceae</taxon>
        <taxon>Baudoinia</taxon>
    </lineage>
</organism>
<evidence type="ECO:0000313" key="1">
    <source>
        <dbReference type="EMBL" id="EMC93703.1"/>
    </source>
</evidence>
<dbReference type="EMBL" id="KB445560">
    <property type="protein sequence ID" value="EMC93703.1"/>
    <property type="molecule type" value="Genomic_DNA"/>
</dbReference>
<dbReference type="AlphaFoldDB" id="M2MQE3"/>
<dbReference type="KEGG" id="bcom:BAUCODRAFT_253443"/>